<dbReference type="InterPro" id="IPR050468">
    <property type="entry name" value="Cuticle_Struct_Prot"/>
</dbReference>
<organism evidence="4 5">
    <name type="scientific">Stomoxys calcitrans</name>
    <name type="common">Stable fly</name>
    <name type="synonym">Conops calcitrans</name>
    <dbReference type="NCBI Taxonomy" id="35570"/>
    <lineage>
        <taxon>Eukaryota</taxon>
        <taxon>Metazoa</taxon>
        <taxon>Ecdysozoa</taxon>
        <taxon>Arthropoda</taxon>
        <taxon>Hexapoda</taxon>
        <taxon>Insecta</taxon>
        <taxon>Pterygota</taxon>
        <taxon>Neoptera</taxon>
        <taxon>Endopterygota</taxon>
        <taxon>Diptera</taxon>
        <taxon>Brachycera</taxon>
        <taxon>Muscomorpha</taxon>
        <taxon>Muscoidea</taxon>
        <taxon>Muscidae</taxon>
        <taxon>Stomoxys</taxon>
    </lineage>
</organism>
<dbReference type="VEuPathDB" id="VectorBase:SCAU006011"/>
<dbReference type="PROSITE" id="PS51155">
    <property type="entry name" value="CHIT_BIND_RR_2"/>
    <property type="match status" value="1"/>
</dbReference>
<keyword evidence="1 2" id="KW-0193">Cuticle</keyword>
<evidence type="ECO:0000313" key="4">
    <source>
        <dbReference type="EnsemblMetazoa" id="SCAU006011-PA"/>
    </source>
</evidence>
<dbReference type="AlphaFoldDB" id="A0A1I8P9C7"/>
<evidence type="ECO:0000256" key="1">
    <source>
        <dbReference type="ARBA" id="ARBA00022460"/>
    </source>
</evidence>
<reference evidence="4" key="1">
    <citation type="submission" date="2020-05" db="UniProtKB">
        <authorList>
            <consortium name="EnsemblMetazoa"/>
        </authorList>
    </citation>
    <scope>IDENTIFICATION</scope>
    <source>
        <strain evidence="4">USDA</strain>
    </source>
</reference>
<keyword evidence="3" id="KW-0812">Transmembrane</keyword>
<keyword evidence="3" id="KW-0472">Membrane</keyword>
<dbReference type="Proteomes" id="UP000095300">
    <property type="component" value="Unassembled WGS sequence"/>
</dbReference>
<dbReference type="PRINTS" id="PR00947">
    <property type="entry name" value="CUTICLE"/>
</dbReference>
<keyword evidence="3" id="KW-1133">Transmembrane helix</keyword>
<dbReference type="STRING" id="35570.A0A1I8P9C7"/>
<dbReference type="InterPro" id="IPR000618">
    <property type="entry name" value="Insect_cuticle"/>
</dbReference>
<feature type="transmembrane region" description="Helical" evidence="3">
    <location>
        <begin position="49"/>
        <end position="71"/>
    </location>
</feature>
<evidence type="ECO:0000256" key="3">
    <source>
        <dbReference type="SAM" id="Phobius"/>
    </source>
</evidence>
<feature type="transmembrane region" description="Helical" evidence="3">
    <location>
        <begin position="6"/>
        <end position="26"/>
    </location>
</feature>
<dbReference type="InterPro" id="IPR031311">
    <property type="entry name" value="CHIT_BIND_RR_consensus"/>
</dbReference>
<dbReference type="PANTHER" id="PTHR10380">
    <property type="entry name" value="CUTICLE PROTEIN"/>
    <property type="match status" value="1"/>
</dbReference>
<protein>
    <submittedName>
        <fullName evidence="4">Uncharacterized protein</fullName>
    </submittedName>
</protein>
<proteinExistence type="predicted"/>
<dbReference type="GO" id="GO:0062129">
    <property type="term" value="C:chitin-based extracellular matrix"/>
    <property type="evidence" value="ECO:0007669"/>
    <property type="project" value="TreeGrafter"/>
</dbReference>
<keyword evidence="5" id="KW-1185">Reference proteome</keyword>
<name>A0A1I8P9C7_STOCA</name>
<dbReference type="Pfam" id="PF00379">
    <property type="entry name" value="Chitin_bind_4"/>
    <property type="match status" value="1"/>
</dbReference>
<sequence length="225" mass="25617">MHGQFLNGFWLLFTPNAAILLIYVAIQPEMSLIAEQNLSKFEHISNRTLILKFLISLVLFAAVSSLCVLAADEEKDNNKEKEYRGQYNPNAYNDNRYYKNRDYYNQRYYHDNLLKQYKSDITGKDSRIIEQKLEPAIDGNFAYEFDSENGIHVDAHGASIKIGNDDEGQKIEGSFAFITPEGLRVGVRYVADENGYRPVYTYDGVEAVKYSNAAHGTDISVARSN</sequence>
<dbReference type="GO" id="GO:0008010">
    <property type="term" value="F:structural constituent of chitin-based larval cuticle"/>
    <property type="evidence" value="ECO:0007669"/>
    <property type="project" value="TreeGrafter"/>
</dbReference>
<dbReference type="EnsemblMetazoa" id="SCAU006011-RA">
    <property type="protein sequence ID" value="SCAU006011-PA"/>
    <property type="gene ID" value="SCAU006011"/>
</dbReference>
<accession>A0A1I8P9C7</accession>
<evidence type="ECO:0000313" key="5">
    <source>
        <dbReference type="Proteomes" id="UP000095300"/>
    </source>
</evidence>
<dbReference type="PROSITE" id="PS00233">
    <property type="entry name" value="CHIT_BIND_RR_1"/>
    <property type="match status" value="1"/>
</dbReference>
<evidence type="ECO:0000256" key="2">
    <source>
        <dbReference type="PROSITE-ProRule" id="PRU00497"/>
    </source>
</evidence>
<dbReference type="PANTHER" id="PTHR10380:SF218">
    <property type="entry name" value="ADULT CUTICLE PROTEIN 65AA-RELATED"/>
    <property type="match status" value="1"/>
</dbReference>